<dbReference type="OrthoDB" id="65569at2759"/>
<dbReference type="RefSeq" id="XP_022988084.1">
    <property type="nucleotide sequence ID" value="XM_023132316.1"/>
</dbReference>
<dbReference type="FunFam" id="3.20.20.80:FF:000020">
    <property type="entry name" value="Beta-glucosidase 12"/>
    <property type="match status" value="1"/>
</dbReference>
<dbReference type="InterPro" id="IPR017853">
    <property type="entry name" value="GH"/>
</dbReference>
<dbReference type="GeneID" id="111485436"/>
<evidence type="ECO:0000256" key="3">
    <source>
        <dbReference type="ARBA" id="ARBA00023295"/>
    </source>
</evidence>
<dbReference type="Gene3D" id="3.20.20.80">
    <property type="entry name" value="Glycosidases"/>
    <property type="match status" value="1"/>
</dbReference>
<feature type="signal peptide" evidence="5">
    <location>
        <begin position="1"/>
        <end position="23"/>
    </location>
</feature>
<dbReference type="PANTHER" id="PTHR10353:SF137">
    <property type="entry name" value="MYROSINASE 3-RELATED"/>
    <property type="match status" value="1"/>
</dbReference>
<keyword evidence="2" id="KW-0378">Hydrolase</keyword>
<dbReference type="InterPro" id="IPR001360">
    <property type="entry name" value="Glyco_hydro_1"/>
</dbReference>
<evidence type="ECO:0000313" key="6">
    <source>
        <dbReference type="Proteomes" id="UP000504608"/>
    </source>
</evidence>
<evidence type="ECO:0000313" key="7">
    <source>
        <dbReference type="RefSeq" id="XP_022988084.1"/>
    </source>
</evidence>
<dbReference type="InterPro" id="IPR033132">
    <property type="entry name" value="GH_1_N_CS"/>
</dbReference>
<keyword evidence="5" id="KW-0732">Signal</keyword>
<proteinExistence type="inferred from homology"/>
<dbReference type="PRINTS" id="PR00131">
    <property type="entry name" value="GLHYDRLASE1"/>
</dbReference>
<reference evidence="7" key="1">
    <citation type="submission" date="2025-08" db="UniProtKB">
        <authorList>
            <consortium name="RefSeq"/>
        </authorList>
    </citation>
    <scope>IDENTIFICATION</scope>
    <source>
        <tissue evidence="7">Young leaves</tissue>
    </source>
</reference>
<dbReference type="GO" id="GO:0005975">
    <property type="term" value="P:carbohydrate metabolic process"/>
    <property type="evidence" value="ECO:0007669"/>
    <property type="project" value="InterPro"/>
</dbReference>
<dbReference type="AlphaFoldDB" id="A0A6J1JKM7"/>
<organism evidence="6 7">
    <name type="scientific">Cucurbita maxima</name>
    <name type="common">Pumpkin</name>
    <name type="synonym">Winter squash</name>
    <dbReference type="NCBI Taxonomy" id="3661"/>
    <lineage>
        <taxon>Eukaryota</taxon>
        <taxon>Viridiplantae</taxon>
        <taxon>Streptophyta</taxon>
        <taxon>Embryophyta</taxon>
        <taxon>Tracheophyta</taxon>
        <taxon>Spermatophyta</taxon>
        <taxon>Magnoliopsida</taxon>
        <taxon>eudicotyledons</taxon>
        <taxon>Gunneridae</taxon>
        <taxon>Pentapetalae</taxon>
        <taxon>rosids</taxon>
        <taxon>fabids</taxon>
        <taxon>Cucurbitales</taxon>
        <taxon>Cucurbitaceae</taxon>
        <taxon>Cucurbiteae</taxon>
        <taxon>Cucurbita</taxon>
    </lineage>
</organism>
<keyword evidence="3" id="KW-0326">Glycosidase</keyword>
<name>A0A6J1JKM7_CUCMA</name>
<dbReference type="GO" id="GO:0008422">
    <property type="term" value="F:beta-glucosidase activity"/>
    <property type="evidence" value="ECO:0007669"/>
    <property type="project" value="UniProtKB-ARBA"/>
</dbReference>
<dbReference type="PANTHER" id="PTHR10353">
    <property type="entry name" value="GLYCOSYL HYDROLASE"/>
    <property type="match status" value="1"/>
</dbReference>
<dbReference type="KEGG" id="cmax:111485436"/>
<dbReference type="SUPFAM" id="SSF51445">
    <property type="entry name" value="(Trans)glycosidases"/>
    <property type="match status" value="1"/>
</dbReference>
<evidence type="ECO:0000256" key="5">
    <source>
        <dbReference type="SAM" id="SignalP"/>
    </source>
</evidence>
<dbReference type="PROSITE" id="PS00653">
    <property type="entry name" value="GLYCOSYL_HYDROL_F1_2"/>
    <property type="match status" value="1"/>
</dbReference>
<comment type="similarity">
    <text evidence="1 4">Belongs to the glycosyl hydrolase 1 family.</text>
</comment>
<dbReference type="Proteomes" id="UP000504608">
    <property type="component" value="Unplaced"/>
</dbReference>
<feature type="chain" id="PRO_5027055690" evidence="5">
    <location>
        <begin position="24"/>
        <end position="500"/>
    </location>
</feature>
<sequence length="500" mass="57496">MAVRNGYVILFFLIFVCLLLVEAKDFVELQTIKRSDFPNGFDFGASSSAYQYEGGVSSKGKSIWDTFTHKHPDKIADRSNGDVALDSYHRYKEDLSLMKDTGFNAYRFSIAWSRILPDGTLKGGVNQEGINYYNNLIDEALKNGLEPYATLFHWDVPQALEDKYRGFLDRQILDDFEGYVDVCFNQFGDRVKHWITLNEPNMFAINGYAQGTFAPGRCSRWMLNNCCDGDSSKEPYIVGHNQILAHARAVDVYRTKYQRTQKGVIGITVIGNWYEPYSDTCADEEAAKRAIEFFSGWFFNPIVHGDYPQSMRLRVKERLPTFTQDEATLIKGSYDFLGLNYYTAAYAIDDSSAHVLYPSWLTDSGVNTSISLGPKVNASSWLSIYPEGLKKLLITMKNDYNNPSIYITENGFFDYDDPSARKLLCDRKRTRYHMGHLYFLHEAMMDGVRVNGYFAWSLLDTFEWSDGYTKRFGLVYIDRNNNLTRTPKDSLKWFSYFLKG</sequence>
<dbReference type="Pfam" id="PF00232">
    <property type="entry name" value="Glyco_hydro_1"/>
    <property type="match status" value="1"/>
</dbReference>
<protein>
    <submittedName>
        <fullName evidence="7">Cyanogenic beta-glucosidase-like</fullName>
    </submittedName>
</protein>
<evidence type="ECO:0000256" key="2">
    <source>
        <dbReference type="ARBA" id="ARBA00022801"/>
    </source>
</evidence>
<keyword evidence="6" id="KW-1185">Reference proteome</keyword>
<gene>
    <name evidence="7" type="primary">LOC111485436</name>
</gene>
<evidence type="ECO:0000256" key="4">
    <source>
        <dbReference type="RuleBase" id="RU003690"/>
    </source>
</evidence>
<accession>A0A6J1JKM7</accession>
<evidence type="ECO:0000256" key="1">
    <source>
        <dbReference type="ARBA" id="ARBA00010838"/>
    </source>
</evidence>